<dbReference type="EMBL" id="JAUCMV010000004">
    <property type="protein sequence ID" value="KAK0406725.1"/>
    <property type="molecule type" value="Genomic_DNA"/>
</dbReference>
<reference evidence="1" key="1">
    <citation type="submission" date="2023-06" db="EMBL/GenBank/DDBJ databases">
        <title>Genomic analysis of the entomopathogenic nematode Steinernema hermaphroditum.</title>
        <authorList>
            <person name="Schwarz E.M."/>
            <person name="Heppert J.K."/>
            <person name="Baniya A."/>
            <person name="Schwartz H.T."/>
            <person name="Tan C.-H."/>
            <person name="Antoshechkin I."/>
            <person name="Sternberg P.W."/>
            <person name="Goodrich-Blair H."/>
            <person name="Dillman A.R."/>
        </authorList>
    </citation>
    <scope>NUCLEOTIDE SEQUENCE</scope>
    <source>
        <strain evidence="1">PS9179</strain>
        <tissue evidence="1">Whole animal</tissue>
    </source>
</reference>
<gene>
    <name evidence="1" type="ORF">QR680_018762</name>
</gene>
<sequence length="77" mass="8733">MKDNCCDATMKFSETNSPLSITNFMKVCCLNEIRPKSGYRFYGDPKSPPLHRLRHLPAVFPRSTTSIQPSSRFPSVP</sequence>
<evidence type="ECO:0000313" key="2">
    <source>
        <dbReference type="Proteomes" id="UP001175271"/>
    </source>
</evidence>
<keyword evidence="2" id="KW-1185">Reference proteome</keyword>
<organism evidence="1 2">
    <name type="scientific">Steinernema hermaphroditum</name>
    <dbReference type="NCBI Taxonomy" id="289476"/>
    <lineage>
        <taxon>Eukaryota</taxon>
        <taxon>Metazoa</taxon>
        <taxon>Ecdysozoa</taxon>
        <taxon>Nematoda</taxon>
        <taxon>Chromadorea</taxon>
        <taxon>Rhabditida</taxon>
        <taxon>Tylenchina</taxon>
        <taxon>Panagrolaimomorpha</taxon>
        <taxon>Strongyloidoidea</taxon>
        <taxon>Steinernematidae</taxon>
        <taxon>Steinernema</taxon>
    </lineage>
</organism>
<proteinExistence type="predicted"/>
<name>A0AA39HJV7_9BILA</name>
<dbReference type="AlphaFoldDB" id="A0AA39HJV7"/>
<accession>A0AA39HJV7</accession>
<comment type="caution">
    <text evidence="1">The sequence shown here is derived from an EMBL/GenBank/DDBJ whole genome shotgun (WGS) entry which is preliminary data.</text>
</comment>
<evidence type="ECO:0000313" key="1">
    <source>
        <dbReference type="EMBL" id="KAK0406725.1"/>
    </source>
</evidence>
<protein>
    <submittedName>
        <fullName evidence="1">Uncharacterized protein</fullName>
    </submittedName>
</protein>
<dbReference type="Proteomes" id="UP001175271">
    <property type="component" value="Unassembled WGS sequence"/>
</dbReference>